<dbReference type="AlphaFoldDB" id="A0A635R8I4"/>
<accession>A0A635R8I4</accession>
<organism evidence="1">
    <name type="scientific">Salmonella enterica subsp. enterica serovar Chester</name>
    <dbReference type="NCBI Taxonomy" id="149386"/>
    <lineage>
        <taxon>Bacteria</taxon>
        <taxon>Pseudomonadati</taxon>
        <taxon>Pseudomonadota</taxon>
        <taxon>Gammaproteobacteria</taxon>
        <taxon>Enterobacterales</taxon>
        <taxon>Enterobacteriaceae</taxon>
        <taxon>Salmonella</taxon>
    </lineage>
</organism>
<dbReference type="EMBL" id="AAMIYH010000015">
    <property type="protein sequence ID" value="EDH8303095.1"/>
    <property type="molecule type" value="Genomic_DNA"/>
</dbReference>
<proteinExistence type="predicted"/>
<sequence length="99" mass="11884">MKIKLLTRNTTPRLEPEIYLTPVKKDKEGKPIQVGKILSVTSLPNGKRVMELEIDERNKRRFESIENPYPEKSEEVTEWAETYFEFWHKRRLLLPTKNR</sequence>
<reference evidence="1" key="1">
    <citation type="submission" date="2018-07" db="EMBL/GenBank/DDBJ databases">
        <authorList>
            <person name="Ashton P.M."/>
            <person name="Dallman T."/>
            <person name="Nair S."/>
            <person name="De Pinna E."/>
            <person name="Peters T."/>
            <person name="Grant K."/>
        </authorList>
    </citation>
    <scope>NUCLEOTIDE SEQUENCE</scope>
    <source>
        <strain evidence="1">368335</strain>
    </source>
</reference>
<protein>
    <submittedName>
        <fullName evidence="1">Uncharacterized protein</fullName>
    </submittedName>
</protein>
<evidence type="ECO:0000313" key="1">
    <source>
        <dbReference type="EMBL" id="EDH8303095.1"/>
    </source>
</evidence>
<name>A0A635R8I4_SALET</name>
<gene>
    <name evidence="1" type="ORF">CB695_16625</name>
</gene>
<comment type="caution">
    <text evidence="1">The sequence shown here is derived from an EMBL/GenBank/DDBJ whole genome shotgun (WGS) entry which is preliminary data.</text>
</comment>